<feature type="domain" description="MOSC" evidence="4">
    <location>
        <begin position="603"/>
        <end position="732"/>
    </location>
</feature>
<keyword evidence="3" id="KW-0501">Molybdenum cofactor biosynthesis</keyword>
<evidence type="ECO:0000313" key="5">
    <source>
        <dbReference type="EMBL" id="KAJ1907028.1"/>
    </source>
</evidence>
<evidence type="ECO:0000256" key="1">
    <source>
        <dbReference type="ARBA" id="ARBA00022679"/>
    </source>
</evidence>
<dbReference type="HAMAP" id="MF_03050">
    <property type="entry name" value="MOCOS"/>
    <property type="match status" value="1"/>
</dbReference>
<dbReference type="InterPro" id="IPR005303">
    <property type="entry name" value="MOCOS_middle"/>
</dbReference>
<dbReference type="Proteomes" id="UP001150569">
    <property type="component" value="Unassembled WGS sequence"/>
</dbReference>
<dbReference type="SUPFAM" id="SSF53383">
    <property type="entry name" value="PLP-dependent transferases"/>
    <property type="match status" value="1"/>
</dbReference>
<dbReference type="PANTHER" id="PTHR14237:SF80">
    <property type="entry name" value="MOLYBDENUM COFACTOR SULFURASE"/>
    <property type="match status" value="1"/>
</dbReference>
<sequence>TLYANPHSQHPAALATADAVQAVRTRILASCNVTELEYSVVFTANATAALKLAAEIVPWQAPGDAVDGSHFWYLEDAHVSLLGMRELAAASGAQVRCLTAAEAHQLAGPVPGPTPAPIATRAPRERPFHVVAYPIQCNFSGARYPVEWTFRFKDSSDSWADGTPRPPGTWLTLLDAASYLTTSQLDLGALDRAVDLVALSFYKIFGFPTGLGALLIRNDLASHLCKRYFGGGTVLAATAREPWQVYRPALSDKFEDGTINFADIVALGHAYRQWDKLFISMPTVTRHTAALTLYAAYGMTRLSHANGRPLCMLYLDPELGRHLEEAHEADLPALLPMWTARQGPILNLNLRREDGMWIGYAEVSRLAGLNGINLRAGGACNPGALHRWLGLEPSDVRRNLKEGHACWDDHDLMNGRPTGSVRISLGAMTRYRDVAHWLAFLKEHFVGQPSTIPPPLLPVEPHDMQRDCRLSALAIYPIKSCHAMAINAGKSWPLAEHGLLYDREWSLIDARTGRALSQKRYPRMCLIRPVVDRHQQTLAVTAPGHPDLRIRLTGVEKGREPLDCRICGDNVLARRYAPPHIDGWFSSVLGFPCHLVRQDAPTRRTDGSAIPNAPGSVLLFANDSPFLVVSEASTAETVRWIAERAAGGSMEAIESRAKPLTAARFRSNLVVGGAGLTPFEEDRWTGLQIGGQFFEVMKPCLRCQMICIDQETSEVAKEPYSTLAVHRGVKQL</sequence>
<reference evidence="5" key="1">
    <citation type="submission" date="2022-07" db="EMBL/GenBank/DDBJ databases">
        <title>Phylogenomic reconstructions and comparative analyses of Kickxellomycotina fungi.</title>
        <authorList>
            <person name="Reynolds N.K."/>
            <person name="Stajich J.E."/>
            <person name="Barry K."/>
            <person name="Grigoriev I.V."/>
            <person name="Crous P."/>
            <person name="Smith M.E."/>
        </authorList>
    </citation>
    <scope>NUCLEOTIDE SEQUENCE</scope>
    <source>
        <strain evidence="5">RSA 861</strain>
    </source>
</reference>
<dbReference type="Pfam" id="PF03473">
    <property type="entry name" value="MOSC"/>
    <property type="match status" value="1"/>
</dbReference>
<evidence type="ECO:0000259" key="4">
    <source>
        <dbReference type="PROSITE" id="PS51340"/>
    </source>
</evidence>
<dbReference type="GO" id="GO:0008265">
    <property type="term" value="F:molybdenum cofactor sulfurtransferase activity"/>
    <property type="evidence" value="ECO:0007669"/>
    <property type="project" value="InterPro"/>
</dbReference>
<evidence type="ECO:0000313" key="6">
    <source>
        <dbReference type="Proteomes" id="UP001150569"/>
    </source>
</evidence>
<dbReference type="InterPro" id="IPR028886">
    <property type="entry name" value="MoCo_sulfurase"/>
</dbReference>
<accession>A0A9W7ZMH7</accession>
<evidence type="ECO:0000256" key="3">
    <source>
        <dbReference type="ARBA" id="ARBA00023150"/>
    </source>
</evidence>
<dbReference type="PANTHER" id="PTHR14237">
    <property type="entry name" value="MOLYBDOPTERIN COFACTOR SULFURASE MOSC"/>
    <property type="match status" value="1"/>
</dbReference>
<dbReference type="Pfam" id="PF00266">
    <property type="entry name" value="Aminotran_5"/>
    <property type="match status" value="1"/>
</dbReference>
<dbReference type="InterPro" id="IPR005302">
    <property type="entry name" value="MoCF_Sase_C"/>
</dbReference>
<keyword evidence="1" id="KW-0808">Transferase</keyword>
<feature type="non-terminal residue" evidence="5">
    <location>
        <position position="732"/>
    </location>
</feature>
<dbReference type="Pfam" id="PF03476">
    <property type="entry name" value="MOSC_N"/>
    <property type="match status" value="1"/>
</dbReference>
<proteinExistence type="inferred from homology"/>
<gene>
    <name evidence="5" type="ORF">IWQ60_011947</name>
</gene>
<dbReference type="GO" id="GO:0030170">
    <property type="term" value="F:pyridoxal phosphate binding"/>
    <property type="evidence" value="ECO:0007669"/>
    <property type="project" value="InterPro"/>
</dbReference>
<dbReference type="InterPro" id="IPR015421">
    <property type="entry name" value="PyrdxlP-dep_Trfase_major"/>
</dbReference>
<protein>
    <recommendedName>
        <fullName evidence="4">MOSC domain-containing protein</fullName>
    </recommendedName>
</protein>
<dbReference type="SUPFAM" id="SSF141673">
    <property type="entry name" value="MOSC N-terminal domain-like"/>
    <property type="match status" value="1"/>
</dbReference>
<dbReference type="InterPro" id="IPR000192">
    <property type="entry name" value="Aminotrans_V_dom"/>
</dbReference>
<dbReference type="OrthoDB" id="10264306at2759"/>
<dbReference type="InterPro" id="IPR015422">
    <property type="entry name" value="PyrdxlP-dep_Trfase_small"/>
</dbReference>
<dbReference type="InterPro" id="IPR015424">
    <property type="entry name" value="PyrdxlP-dep_Trfase"/>
</dbReference>
<dbReference type="Gene3D" id="3.40.640.10">
    <property type="entry name" value="Type I PLP-dependent aspartate aminotransferase-like (Major domain)"/>
    <property type="match status" value="1"/>
</dbReference>
<dbReference type="PROSITE" id="PS51340">
    <property type="entry name" value="MOSC"/>
    <property type="match status" value="1"/>
</dbReference>
<dbReference type="GO" id="GO:0006777">
    <property type="term" value="P:Mo-molybdopterin cofactor biosynthetic process"/>
    <property type="evidence" value="ECO:0007669"/>
    <property type="project" value="UniProtKB-KW"/>
</dbReference>
<comment type="caution">
    <text evidence="5">The sequence shown here is derived from an EMBL/GenBank/DDBJ whole genome shotgun (WGS) entry which is preliminary data.</text>
</comment>
<dbReference type="EMBL" id="JANBPT010001517">
    <property type="protein sequence ID" value="KAJ1907028.1"/>
    <property type="molecule type" value="Genomic_DNA"/>
</dbReference>
<keyword evidence="6" id="KW-1185">Reference proteome</keyword>
<name>A0A9W7ZMH7_9FUNG</name>
<dbReference type="GO" id="GO:0030151">
    <property type="term" value="F:molybdenum ion binding"/>
    <property type="evidence" value="ECO:0007669"/>
    <property type="project" value="InterPro"/>
</dbReference>
<dbReference type="Gene3D" id="3.90.1150.10">
    <property type="entry name" value="Aspartate Aminotransferase, domain 1"/>
    <property type="match status" value="1"/>
</dbReference>
<keyword evidence="2" id="KW-0663">Pyridoxal phosphate</keyword>
<organism evidence="5 6">
    <name type="scientific">Tieghemiomyces parasiticus</name>
    <dbReference type="NCBI Taxonomy" id="78921"/>
    <lineage>
        <taxon>Eukaryota</taxon>
        <taxon>Fungi</taxon>
        <taxon>Fungi incertae sedis</taxon>
        <taxon>Zoopagomycota</taxon>
        <taxon>Kickxellomycotina</taxon>
        <taxon>Dimargaritomycetes</taxon>
        <taxon>Dimargaritales</taxon>
        <taxon>Dimargaritaceae</taxon>
        <taxon>Tieghemiomyces</taxon>
    </lineage>
</organism>
<dbReference type="AlphaFoldDB" id="A0A9W7ZMH7"/>
<evidence type="ECO:0000256" key="2">
    <source>
        <dbReference type="ARBA" id="ARBA00022898"/>
    </source>
</evidence>